<gene>
    <name evidence="9" type="ORF">P4T90_23385</name>
</gene>
<dbReference type="Gene3D" id="3.90.320.10">
    <property type="match status" value="1"/>
</dbReference>
<protein>
    <submittedName>
        <fullName evidence="9">PD-(D/E)XK nuclease family protein</fullName>
    </submittedName>
</protein>
<evidence type="ECO:0000313" key="10">
    <source>
        <dbReference type="Proteomes" id="UP001341444"/>
    </source>
</evidence>
<evidence type="ECO:0000313" key="9">
    <source>
        <dbReference type="EMBL" id="MED1205977.1"/>
    </source>
</evidence>
<evidence type="ECO:0000256" key="1">
    <source>
        <dbReference type="ARBA" id="ARBA00022741"/>
    </source>
</evidence>
<keyword evidence="6" id="KW-0238">DNA-binding</keyword>
<keyword evidence="4" id="KW-0347">Helicase</keyword>
<dbReference type="InterPro" id="IPR038726">
    <property type="entry name" value="PDDEXK_AddAB-type"/>
</dbReference>
<keyword evidence="5" id="KW-0067">ATP-binding</keyword>
<keyword evidence="3" id="KW-0378">Hydrolase</keyword>
<evidence type="ECO:0000256" key="4">
    <source>
        <dbReference type="ARBA" id="ARBA00022806"/>
    </source>
</evidence>
<evidence type="ECO:0000256" key="6">
    <source>
        <dbReference type="ARBA" id="ARBA00023125"/>
    </source>
</evidence>
<accession>A0ABU6MMQ3</accession>
<keyword evidence="7" id="KW-0234">DNA repair</keyword>
<evidence type="ECO:0000256" key="5">
    <source>
        <dbReference type="ARBA" id="ARBA00022840"/>
    </source>
</evidence>
<dbReference type="RefSeq" id="WP_083953368.1">
    <property type="nucleotide sequence ID" value="NZ_JARMAB010000045.1"/>
</dbReference>
<dbReference type="InterPro" id="IPR011604">
    <property type="entry name" value="PDDEXK-like_dom_sf"/>
</dbReference>
<dbReference type="Proteomes" id="UP001341444">
    <property type="component" value="Unassembled WGS sequence"/>
</dbReference>
<dbReference type="Pfam" id="PF12705">
    <property type="entry name" value="PDDEXK_1"/>
    <property type="match status" value="1"/>
</dbReference>
<keyword evidence="1" id="KW-0547">Nucleotide-binding</keyword>
<dbReference type="SUPFAM" id="SSF52980">
    <property type="entry name" value="Restriction endonuclease-like"/>
    <property type="match status" value="1"/>
</dbReference>
<evidence type="ECO:0000259" key="8">
    <source>
        <dbReference type="Pfam" id="PF12705"/>
    </source>
</evidence>
<organism evidence="9 10">
    <name type="scientific">Heyndrickxia acidicola</name>
    <dbReference type="NCBI Taxonomy" id="209389"/>
    <lineage>
        <taxon>Bacteria</taxon>
        <taxon>Bacillati</taxon>
        <taxon>Bacillota</taxon>
        <taxon>Bacilli</taxon>
        <taxon>Bacillales</taxon>
        <taxon>Bacillaceae</taxon>
        <taxon>Heyndrickxia</taxon>
    </lineage>
</organism>
<reference evidence="9 10" key="1">
    <citation type="submission" date="2023-03" db="EMBL/GenBank/DDBJ databases">
        <title>Bacillus Genome Sequencing.</title>
        <authorList>
            <person name="Dunlap C."/>
        </authorList>
    </citation>
    <scope>NUCLEOTIDE SEQUENCE [LARGE SCALE GENOMIC DNA]</scope>
    <source>
        <strain evidence="9 10">B-23453</strain>
    </source>
</reference>
<keyword evidence="10" id="KW-1185">Reference proteome</keyword>
<comment type="caution">
    <text evidence="9">The sequence shown here is derived from an EMBL/GenBank/DDBJ whole genome shotgun (WGS) entry which is preliminary data.</text>
</comment>
<name>A0ABU6MMQ3_9BACI</name>
<evidence type="ECO:0000256" key="7">
    <source>
        <dbReference type="ARBA" id="ARBA00023204"/>
    </source>
</evidence>
<dbReference type="InterPro" id="IPR011335">
    <property type="entry name" value="Restrct_endonuc-II-like"/>
</dbReference>
<sequence>MDRGEHEGKDWGTIIHQVFEKVVKGEKVTNYIQSLIHQYDISLEREKEVRQAIEALTRSDFWLELHSAERVLTEVPFTLKVTKDSPLYQWIDSSEKLDHPYIVKGIIDLLYKIDEAWKIVDYKTDNSVEPEQFTTLAEFYHDQISFFKQAWEEMMGEKVVNKKLFFVIK</sequence>
<keyword evidence="2" id="KW-0227">DNA damage</keyword>
<dbReference type="EMBL" id="JARMAB010000045">
    <property type="protein sequence ID" value="MED1205977.1"/>
    <property type="molecule type" value="Genomic_DNA"/>
</dbReference>
<proteinExistence type="predicted"/>
<evidence type="ECO:0000256" key="2">
    <source>
        <dbReference type="ARBA" id="ARBA00022763"/>
    </source>
</evidence>
<feature type="domain" description="PD-(D/E)XK endonuclease-like" evidence="8">
    <location>
        <begin position="9"/>
        <end position="158"/>
    </location>
</feature>
<evidence type="ECO:0000256" key="3">
    <source>
        <dbReference type="ARBA" id="ARBA00022801"/>
    </source>
</evidence>